<evidence type="ECO:0000313" key="3">
    <source>
        <dbReference type="Proteomes" id="UP001465976"/>
    </source>
</evidence>
<protein>
    <submittedName>
        <fullName evidence="2">Uncharacterized protein</fullName>
    </submittedName>
</protein>
<keyword evidence="1" id="KW-0175">Coiled coil</keyword>
<organism evidence="2 3">
    <name type="scientific">Marasmius crinis-equi</name>
    <dbReference type="NCBI Taxonomy" id="585013"/>
    <lineage>
        <taxon>Eukaryota</taxon>
        <taxon>Fungi</taxon>
        <taxon>Dikarya</taxon>
        <taxon>Basidiomycota</taxon>
        <taxon>Agaricomycotina</taxon>
        <taxon>Agaricomycetes</taxon>
        <taxon>Agaricomycetidae</taxon>
        <taxon>Agaricales</taxon>
        <taxon>Marasmiineae</taxon>
        <taxon>Marasmiaceae</taxon>
        <taxon>Marasmius</taxon>
    </lineage>
</organism>
<dbReference type="Proteomes" id="UP001465976">
    <property type="component" value="Unassembled WGS sequence"/>
</dbReference>
<evidence type="ECO:0000313" key="2">
    <source>
        <dbReference type="EMBL" id="KAL0567280.1"/>
    </source>
</evidence>
<evidence type="ECO:0000256" key="1">
    <source>
        <dbReference type="SAM" id="Coils"/>
    </source>
</evidence>
<proteinExistence type="predicted"/>
<gene>
    <name evidence="2" type="ORF">V5O48_014712</name>
</gene>
<name>A0ABR3EWI3_9AGAR</name>
<accession>A0ABR3EWI3</accession>
<comment type="caution">
    <text evidence="2">The sequence shown here is derived from an EMBL/GenBank/DDBJ whole genome shotgun (WGS) entry which is preliminary data.</text>
</comment>
<reference evidence="2 3" key="1">
    <citation type="submission" date="2024-02" db="EMBL/GenBank/DDBJ databases">
        <title>A draft genome for the cacao thread blight pathogen Marasmius crinis-equi.</title>
        <authorList>
            <person name="Cohen S.P."/>
            <person name="Baruah I.K."/>
            <person name="Amoako-Attah I."/>
            <person name="Bukari Y."/>
            <person name="Meinhardt L.W."/>
            <person name="Bailey B.A."/>
        </authorList>
    </citation>
    <scope>NUCLEOTIDE SEQUENCE [LARGE SCALE GENOMIC DNA]</scope>
    <source>
        <strain evidence="2 3">GH-76</strain>
    </source>
</reference>
<keyword evidence="3" id="KW-1185">Reference proteome</keyword>
<dbReference type="EMBL" id="JBAHYK010001629">
    <property type="protein sequence ID" value="KAL0567280.1"/>
    <property type="molecule type" value="Genomic_DNA"/>
</dbReference>
<feature type="coiled-coil region" evidence="1">
    <location>
        <begin position="39"/>
        <end position="73"/>
    </location>
</feature>
<sequence length="238" mass="27139">MDSENKQLLVERPGLAQLYEKDERELTNRSILSAHTSRREREESIREALREGIRKFEDQIDLLRRANADISAQLRSVELDAHDSQVFDVPDEDREQIVVAFEQDGQGLLASGDEEKKQTDRPTRAQVGIIFHGSSEQRLMFDQVNAGTSLTQQNLISTVEIQATQVHQLEVEQLEEWVCVIMLKVAVFLSIGWQDEGGGANAYKVTKGQLFLQAHRCKWEHFSAPFVLRRIASLSIRP</sequence>